<accession>A0A8S3DLH7</accession>
<proteinExistence type="predicted"/>
<dbReference type="EMBL" id="CAJOBH010182447">
    <property type="protein sequence ID" value="CAF4942692.1"/>
    <property type="molecule type" value="Genomic_DNA"/>
</dbReference>
<protein>
    <recommendedName>
        <fullName evidence="1">Dynein heavy chain ATP-binding dynein motor region domain-containing protein</fullName>
    </recommendedName>
</protein>
<dbReference type="GO" id="GO:0045505">
    <property type="term" value="F:dynein intermediate chain binding"/>
    <property type="evidence" value="ECO:0007669"/>
    <property type="project" value="InterPro"/>
</dbReference>
<feature type="non-terminal residue" evidence="3">
    <location>
        <position position="117"/>
    </location>
</feature>
<name>A0A8S3DLH7_9BILA</name>
<dbReference type="Pfam" id="PF12781">
    <property type="entry name" value="AAA_9"/>
    <property type="match status" value="1"/>
</dbReference>
<dbReference type="PANTHER" id="PTHR22878">
    <property type="entry name" value="DYNEIN HEAVY CHAIN 6, AXONEMAL-LIKE-RELATED"/>
    <property type="match status" value="1"/>
</dbReference>
<evidence type="ECO:0000313" key="2">
    <source>
        <dbReference type="EMBL" id="CAF4942692.1"/>
    </source>
</evidence>
<feature type="domain" description="Dynein heavy chain ATP-binding dynein motor region" evidence="1">
    <location>
        <begin position="6"/>
        <end position="74"/>
    </location>
</feature>
<dbReference type="GO" id="GO:0030286">
    <property type="term" value="C:dynein complex"/>
    <property type="evidence" value="ECO:0007669"/>
    <property type="project" value="InterPro"/>
</dbReference>
<evidence type="ECO:0000313" key="4">
    <source>
        <dbReference type="Proteomes" id="UP000681720"/>
    </source>
</evidence>
<dbReference type="EMBL" id="CAJOBJ010199695">
    <property type="protein sequence ID" value="CAF4979481.1"/>
    <property type="molecule type" value="Genomic_DNA"/>
</dbReference>
<dbReference type="PANTHER" id="PTHR22878:SF68">
    <property type="entry name" value="DYNEIN HEAVY CHAIN 6, AXONEMAL-LIKE"/>
    <property type="match status" value="1"/>
</dbReference>
<dbReference type="AlphaFoldDB" id="A0A8S3DLH7"/>
<gene>
    <name evidence="2" type="ORF">BYL167_LOCUS53714</name>
    <name evidence="3" type="ORF">GIL414_LOCUS55938</name>
</gene>
<evidence type="ECO:0000313" key="3">
    <source>
        <dbReference type="EMBL" id="CAF4979481.1"/>
    </source>
</evidence>
<dbReference type="GO" id="GO:0051959">
    <property type="term" value="F:dynein light intermediate chain binding"/>
    <property type="evidence" value="ECO:0007669"/>
    <property type="project" value="InterPro"/>
</dbReference>
<dbReference type="InterPro" id="IPR026983">
    <property type="entry name" value="DHC"/>
</dbReference>
<dbReference type="GO" id="GO:0007018">
    <property type="term" value="P:microtubule-based movement"/>
    <property type="evidence" value="ECO:0007669"/>
    <property type="project" value="InterPro"/>
</dbReference>
<reference evidence="3" key="1">
    <citation type="submission" date="2021-02" db="EMBL/GenBank/DDBJ databases">
        <authorList>
            <person name="Nowell W R."/>
        </authorList>
    </citation>
    <scope>NUCLEOTIDE SEQUENCE</scope>
</reference>
<feature type="non-terminal residue" evidence="3">
    <location>
        <position position="1"/>
    </location>
</feature>
<dbReference type="Gene3D" id="6.10.140.1060">
    <property type="match status" value="1"/>
</dbReference>
<dbReference type="Proteomes" id="UP000681720">
    <property type="component" value="Unassembled WGS sequence"/>
</dbReference>
<comment type="caution">
    <text evidence="3">The sequence shown here is derived from an EMBL/GenBank/DDBJ whole genome shotgun (WGS) entry which is preliminary data.</text>
</comment>
<dbReference type="Proteomes" id="UP000681967">
    <property type="component" value="Unassembled WGS sequence"/>
</dbReference>
<organism evidence="3 4">
    <name type="scientific">Rotaria magnacalcarata</name>
    <dbReference type="NCBI Taxonomy" id="392030"/>
    <lineage>
        <taxon>Eukaryota</taxon>
        <taxon>Metazoa</taxon>
        <taxon>Spiralia</taxon>
        <taxon>Gnathifera</taxon>
        <taxon>Rotifera</taxon>
        <taxon>Eurotatoria</taxon>
        <taxon>Bdelloidea</taxon>
        <taxon>Philodinida</taxon>
        <taxon>Philodinidae</taxon>
        <taxon>Rotaria</taxon>
    </lineage>
</organism>
<evidence type="ECO:0000259" key="1">
    <source>
        <dbReference type="Pfam" id="PF12781"/>
    </source>
</evidence>
<dbReference type="InterPro" id="IPR035706">
    <property type="entry name" value="AAA_9"/>
</dbReference>
<sequence>ILLFSCLGIVVAKERPELEEERQALIITQAENQRLLKEAEDKILFTLSSSEGNILEDEAAIQTLDSSKVISDEISKKQKIAEETAKKIEASRQDYKPIAEYSAILFFCLNDLPNIDP</sequence>